<dbReference type="AlphaFoldDB" id="A0A1R3Y6W1"/>
<reference evidence="4" key="3">
    <citation type="journal article" date="2017" name="Genome Announc.">
        <title>Updated reference genome sequence and annotation of Mycobacterium bovis AF2122/97.</title>
        <authorList>
            <person name="Malone K.M."/>
            <person name="Farrell D."/>
            <person name="Stuber T.P."/>
            <person name="Schubert O.T."/>
            <person name="Aebersold R."/>
            <person name="Robbe-Austerman S."/>
            <person name="Gordon S.V."/>
        </authorList>
    </citation>
    <scope>NUCLEOTIDE SEQUENCE [LARGE SCALE GENOMIC DNA]</scope>
    <source>
        <strain evidence="4">ATCC BAA-935 / AF2122/97</strain>
    </source>
</reference>
<feature type="region of interest" description="Disordered" evidence="1">
    <location>
        <begin position="38"/>
        <end position="71"/>
    </location>
</feature>
<evidence type="ECO:0000313" key="4">
    <source>
        <dbReference type="Proteomes" id="UP000001419"/>
    </source>
</evidence>
<dbReference type="EMBL" id="LR777660">
    <property type="protein sequence ID" value="CAB0188137.1"/>
    <property type="molecule type" value="Genomic_DNA"/>
</dbReference>
<dbReference type="Proteomes" id="UP000001419">
    <property type="component" value="Chromosome"/>
</dbReference>
<name>A0A1R3Y6W1_MYCBO</name>
<dbReference type="EMBL" id="LT708304">
    <property type="protein sequence ID" value="SIU02505.1"/>
    <property type="molecule type" value="Genomic_DNA"/>
</dbReference>
<dbReference type="KEGG" id="mbo:BQ2027_MB3875A"/>
<accession>A0A1R3Y6W1</accession>
<evidence type="ECO:0000313" key="2">
    <source>
        <dbReference type="EMBL" id="CAB0188137.1"/>
    </source>
</evidence>
<reference evidence="2" key="4">
    <citation type="submission" date="2020-02" db="EMBL/GenBank/DDBJ databases">
        <authorList>
            <person name="Farrell D."/>
            <person name="Gordon V S."/>
        </authorList>
    </citation>
    <scope>NUCLEOTIDE SEQUENCE</scope>
    <source>
        <strain evidence="2">AF2122/97</strain>
    </source>
</reference>
<evidence type="ECO:0000313" key="3">
    <source>
        <dbReference type="EMBL" id="SIU02505.1"/>
    </source>
</evidence>
<reference evidence="4" key="1">
    <citation type="journal article" date="2003" name="Proc. Natl. Acad. Sci. U.S.A.">
        <title>The complete genome sequence of Mycobacterium bovis.</title>
        <authorList>
            <person name="Garnier T."/>
            <person name="Eiglmeier K."/>
            <person name="Camus J.-C."/>
            <person name="Medina N."/>
            <person name="Mansoor H."/>
            <person name="Pryor M."/>
            <person name="Duthoy S."/>
            <person name="Grondin S."/>
            <person name="Lacroix C."/>
            <person name="Monsempe C."/>
            <person name="Simon S."/>
            <person name="Harris B."/>
            <person name="Atkin R."/>
            <person name="Doggett J."/>
            <person name="Mayes R."/>
            <person name="Keating L."/>
            <person name="Wheeler P.R."/>
            <person name="Parkhill J."/>
            <person name="Barrell B.G."/>
            <person name="Cole S.T."/>
            <person name="Gordon S.V."/>
            <person name="Hewinson R.G."/>
        </authorList>
    </citation>
    <scope>NUCLEOTIDE SEQUENCE [LARGE SCALE GENOMIC DNA]</scope>
    <source>
        <strain evidence="4">ATCC BAA-935 / AF2122/97</strain>
    </source>
</reference>
<gene>
    <name evidence="3" type="ordered locus">BQ2027_MB3875A</name>
</gene>
<keyword evidence="4" id="KW-1185">Reference proteome</keyword>
<sequence length="71" mass="8125">MVFDKPTVSCLSVSHFQRLFRVAQHNPMPVEIRRDYTHTQHLDHRDSGRRRLTSSFAPPAPAATTQRHGSS</sequence>
<proteinExistence type="predicted"/>
<reference evidence="3" key="5">
    <citation type="submission" date="2020-04" db="EMBL/GenBank/DDBJ databases">
        <authorList>
            <person name="Malone M K."/>
            <person name="Farrell D."/>
            <person name="Malone K."/>
        </authorList>
    </citation>
    <scope>NUCLEOTIDE SEQUENCE</scope>
    <source>
        <strain evidence="3">AF2122/97</strain>
    </source>
</reference>
<organism evidence="3 4">
    <name type="scientific">Mycobacterium bovis (strain ATCC BAA-935 / AF2122/97)</name>
    <dbReference type="NCBI Taxonomy" id="233413"/>
    <lineage>
        <taxon>Bacteria</taxon>
        <taxon>Bacillati</taxon>
        <taxon>Actinomycetota</taxon>
        <taxon>Actinomycetes</taxon>
        <taxon>Mycobacteriales</taxon>
        <taxon>Mycobacteriaceae</taxon>
        <taxon>Mycobacterium</taxon>
        <taxon>Mycobacterium tuberculosis complex</taxon>
    </lineage>
</organism>
<reference evidence="3" key="2">
    <citation type="submission" date="2016-12" db="EMBL/GenBank/DDBJ databases">
        <authorList>
            <person name="Malone K.M."/>
        </authorList>
    </citation>
    <scope>NUCLEOTIDE SEQUENCE</scope>
    <source>
        <strain evidence="3">AF2122/97</strain>
    </source>
</reference>
<protein>
    <submittedName>
        <fullName evidence="3">Mycobacterium bovis AF2122/97 genome assembly, chromosome: Mycobacterium_bovis_AF212297</fullName>
    </submittedName>
</protein>
<evidence type="ECO:0000256" key="1">
    <source>
        <dbReference type="SAM" id="MobiDB-lite"/>
    </source>
</evidence>